<comment type="caution">
    <text evidence="11">The sequence shown here is derived from an EMBL/GenBank/DDBJ whole genome shotgun (WGS) entry which is preliminary data.</text>
</comment>
<dbReference type="Pfam" id="PF00028">
    <property type="entry name" value="Cadherin"/>
    <property type="match status" value="1"/>
</dbReference>
<dbReference type="InterPro" id="IPR019960">
    <property type="entry name" value="T1SS_VCA0849"/>
</dbReference>
<dbReference type="PANTHER" id="PTHR24025:SF23">
    <property type="entry name" value="NEURAL-CADHERIN"/>
    <property type="match status" value="1"/>
</dbReference>
<dbReference type="CDD" id="cd00198">
    <property type="entry name" value="vWFA"/>
    <property type="match status" value="1"/>
</dbReference>
<dbReference type="PROSITE" id="PS50268">
    <property type="entry name" value="CADHERIN_2"/>
    <property type="match status" value="1"/>
</dbReference>
<feature type="non-terminal residue" evidence="11">
    <location>
        <position position="1"/>
    </location>
</feature>
<reference evidence="11 12" key="1">
    <citation type="submission" date="2014-10" db="EMBL/GenBank/DDBJ databases">
        <title>Genome sequencing of Vibrio sinaloensis T08.</title>
        <authorList>
            <person name="Chan K.-G."/>
            <person name="Mohamad N.I."/>
        </authorList>
    </citation>
    <scope>NUCLEOTIDE SEQUENCE [LARGE SCALE GENOMIC DNA]</scope>
    <source>
        <strain evidence="11 12">T08</strain>
    </source>
</reference>
<protein>
    <recommendedName>
        <fullName evidence="13">VWFA domain-containing protein</fullName>
    </recommendedName>
</protein>
<dbReference type="Gene3D" id="2.60.40.60">
    <property type="entry name" value="Cadherins"/>
    <property type="match status" value="1"/>
</dbReference>
<dbReference type="Proteomes" id="UP000030451">
    <property type="component" value="Unassembled WGS sequence"/>
</dbReference>
<dbReference type="Pfam" id="PF00092">
    <property type="entry name" value="VWA"/>
    <property type="match status" value="1"/>
</dbReference>
<sequence>LDDGIYEGAEDLDITLVGTSGAGSTIDSSASQATVSVEDAQHAPEFISDGDAAGDAPNADSYDFGSVNENSTSGTVVGTVVAEDQDNDDLRYSFADGSLSNGLFDIDPVSGDITLNQTIDDAHLGDYTLNVKVIDGTGGEDTAVVEVTLTNVNDAPEASPSAVTIAEDAQGVDLILAWSSFGISDVDSPEASLSVVITSLPVDGVLEYQDAQGVWQAVQQGQELSKDQFDSNEVRFTPDYNESGDDSFGGSNVGDQSSDYAQIGFKPTDGQDEGQESTLTIDVTPVADKPNLATVTPGLALPQQEFNVTTWNNVNIGGHNGLGVAGLVLIDAMDALDPTNGVQSTTANAEDTGTNATLQDEAVLVTALVYLEAGTSYDFVGTADDSMAITIGGVLVDEARWGNDSGDIKGGAFVPSVSGFYPIEIYHHNQSGPGNYNVNVSIDGNTPVDLSNSNLYIVRDESSLDSADVRTSELKEVDGVEFYETYEVNEGLQDTEIPLSEIRASLSDTDGSESLAVTLAGLPVGAIISDGNTSVTISSANESVDVTGWSLDSLTVTPPQGSHDDFTIFVTATSTEDSNGDSAQSHATINVVVHENLVTSTVADTGTVNEDNTLQGNVLENDTDGDNVLKVDFITVDGTDYAVGQTVSIDAGILVMNQDGSYSFEPATHWSGDVPTITYTTNTGATESLDIDVIAVADAPTVKITLGEMVKADATSVHHADVIAAVGKTQAENNDLAIEMGLDNSLPSHLGNNNDYSDTDTLFVGGNNVDTMYGGGGDDTFVGGAQNDSFYGDDATSNTAHDGTDTVYLSGNFEDYKFTFKDNHGGGVPYWIVLDTNSVDSVNDHTGQEDRGDHLYEIERVVFADKVIELNPDGTYEVLQDRTIPVDVDVDLVDTDGSESLVQTVTVDGLPEGIEVYVNGQAIDAEADGTFLVPIDANGNASFDIKVPFDYEGSLDFPLSVTATSVESSNSDSASTTETVDVTARDYVMESGSHGDDTITGTADHDLIVGDVQGIEIIAGEDYNIAFVLDTSGSMGHWVGTAKQEILDVFDELQAAATQGSQPGTVNVLLTEFATGATFIVSVDLSSSTARQDFVTQLNTIENEGKGATNYESGLQSAVDWFGGQPNPNGQNITYFITDGQPNRHTDLDDIPQNQFSKVILDVDSNGELVTLANIVNDFNYTYGQTVNYKGNVLIDSHGGIYSPFTGQKIGDIDSSSGNLYYDDEGTNSVQAQHMYQVLAALSTVEAIGIGSGVSESTLQQYDTDGVVDSHIDVTKLAETILGQDVPLKQGEDTLSGGEGDDILLGDLIEFGTNEQGLSAIQSHVASQTGQDISTVDAEDIHNYVKDNIQEFDQSHAGDKADILDGGKGDDILFGHGGSDTLDGGEGKDILVGGLGNDILTGGDDADIFMWTEMESSTDRVTDFNVSEGDSIDVSDLFEDLSNDDISQLLIDLGSGDFHGQVGDVSITVTDDQSASHLTIVKGGQTLTIDFDGASAADVTNSLMDNLSHLKD</sequence>
<name>A0A0A5HTG2_PHOS4</name>
<dbReference type="NCBIfam" id="TIGR03661">
    <property type="entry name" value="T1SS_VCA0849"/>
    <property type="match status" value="1"/>
</dbReference>
<dbReference type="Pfam" id="PF00353">
    <property type="entry name" value="HemolysinCabind"/>
    <property type="match status" value="4"/>
</dbReference>
<evidence type="ECO:0000256" key="5">
    <source>
        <dbReference type="ARBA" id="ARBA00022889"/>
    </source>
</evidence>
<evidence type="ECO:0000256" key="1">
    <source>
        <dbReference type="ARBA" id="ARBA00004370"/>
    </source>
</evidence>
<organism evidence="11 12">
    <name type="scientific">Photobacterium sp. (strain ATCC 43367)</name>
    <dbReference type="NCBI Taxonomy" id="379097"/>
    <lineage>
        <taxon>Bacteria</taxon>
        <taxon>Pseudomonadati</taxon>
        <taxon>Pseudomonadota</taxon>
        <taxon>Gammaproteobacteria</taxon>
        <taxon>Vibrionales</taxon>
        <taxon>Vibrionaceae</taxon>
        <taxon>Vibrio</taxon>
        <taxon>Vibrio oreintalis group</taxon>
    </lineage>
</organism>
<dbReference type="SUPFAM" id="SSF53300">
    <property type="entry name" value="vWA-like"/>
    <property type="match status" value="1"/>
</dbReference>
<keyword evidence="6" id="KW-1133">Transmembrane helix</keyword>
<keyword evidence="5" id="KW-0130">Cell adhesion</keyword>
<dbReference type="GO" id="GO:0016020">
    <property type="term" value="C:membrane"/>
    <property type="evidence" value="ECO:0007669"/>
    <property type="project" value="UniProtKB-SubCell"/>
</dbReference>
<proteinExistence type="predicted"/>
<keyword evidence="2" id="KW-0812">Transmembrane</keyword>
<dbReference type="RefSeq" id="WP_038193468.1">
    <property type="nucleotide sequence ID" value="NZ_JRWP01000069.1"/>
</dbReference>
<dbReference type="InterPro" id="IPR011049">
    <property type="entry name" value="Serralysin-like_metalloprot_C"/>
</dbReference>
<dbReference type="SUPFAM" id="SSF51120">
    <property type="entry name" value="beta-Roll"/>
    <property type="match status" value="1"/>
</dbReference>
<dbReference type="OrthoDB" id="5918423at2"/>
<evidence type="ECO:0000259" key="9">
    <source>
        <dbReference type="PROSITE" id="PS50234"/>
    </source>
</evidence>
<dbReference type="InterPro" id="IPR015919">
    <property type="entry name" value="Cadherin-like_sf"/>
</dbReference>
<gene>
    <name evidence="11" type="ORF">NM06_20440</name>
</gene>
<evidence type="ECO:0000256" key="6">
    <source>
        <dbReference type="ARBA" id="ARBA00022989"/>
    </source>
</evidence>
<evidence type="ECO:0000256" key="4">
    <source>
        <dbReference type="ARBA" id="ARBA00022837"/>
    </source>
</evidence>
<evidence type="ECO:0000313" key="12">
    <source>
        <dbReference type="Proteomes" id="UP000030451"/>
    </source>
</evidence>
<dbReference type="PRINTS" id="PR00313">
    <property type="entry name" value="CABNDNGRPT"/>
</dbReference>
<dbReference type="STRING" id="379097.SE23_20735"/>
<dbReference type="InterPro" id="IPR002126">
    <property type="entry name" value="Cadherin-like_dom"/>
</dbReference>
<feature type="domain" description="Cadherin" evidence="10">
    <location>
        <begin position="66"/>
        <end position="162"/>
    </location>
</feature>
<dbReference type="Gene3D" id="2.150.10.10">
    <property type="entry name" value="Serralysin-like metalloprotease, C-terminal"/>
    <property type="match status" value="1"/>
</dbReference>
<comment type="subcellular location">
    <subcellularLocation>
        <location evidence="1">Membrane</location>
    </subcellularLocation>
</comment>
<keyword evidence="3" id="KW-0677">Repeat</keyword>
<feature type="region of interest" description="Disordered" evidence="8">
    <location>
        <begin position="47"/>
        <end position="70"/>
    </location>
</feature>
<evidence type="ECO:0000256" key="8">
    <source>
        <dbReference type="SAM" id="MobiDB-lite"/>
    </source>
</evidence>
<dbReference type="SMART" id="SM00112">
    <property type="entry name" value="CA"/>
    <property type="match status" value="1"/>
</dbReference>
<dbReference type="PANTHER" id="PTHR24025">
    <property type="entry name" value="DESMOGLEIN FAMILY MEMBER"/>
    <property type="match status" value="1"/>
</dbReference>
<dbReference type="Gene3D" id="3.40.50.410">
    <property type="entry name" value="von Willebrand factor, type A domain"/>
    <property type="match status" value="1"/>
</dbReference>
<evidence type="ECO:0000313" key="11">
    <source>
        <dbReference type="EMBL" id="KGY06816.1"/>
    </source>
</evidence>
<accession>A0A0A5HTG2</accession>
<dbReference type="InterPro" id="IPR050971">
    <property type="entry name" value="Cadherin-domain_protein"/>
</dbReference>
<dbReference type="SMART" id="SM00327">
    <property type="entry name" value="VWA"/>
    <property type="match status" value="1"/>
</dbReference>
<dbReference type="InterPro" id="IPR018511">
    <property type="entry name" value="Hemolysin-typ_Ca-bd_CS"/>
</dbReference>
<feature type="domain" description="VWFA" evidence="9">
    <location>
        <begin position="1024"/>
        <end position="1151"/>
    </location>
</feature>
<dbReference type="PROSITE" id="PS00330">
    <property type="entry name" value="HEMOLYSIN_CALCIUM"/>
    <property type="match status" value="3"/>
</dbReference>
<dbReference type="Gene3D" id="2.60.40.1200">
    <property type="match status" value="1"/>
</dbReference>
<dbReference type="GO" id="GO:0007156">
    <property type="term" value="P:homophilic cell adhesion via plasma membrane adhesion molecules"/>
    <property type="evidence" value="ECO:0007669"/>
    <property type="project" value="InterPro"/>
</dbReference>
<dbReference type="PROSITE" id="PS50234">
    <property type="entry name" value="VWFA"/>
    <property type="match status" value="1"/>
</dbReference>
<dbReference type="GO" id="GO:0005911">
    <property type="term" value="C:cell-cell junction"/>
    <property type="evidence" value="ECO:0007669"/>
    <property type="project" value="TreeGrafter"/>
</dbReference>
<dbReference type="InterPro" id="IPR036465">
    <property type="entry name" value="vWFA_dom_sf"/>
</dbReference>
<dbReference type="Pfam" id="PF18200">
    <property type="entry name" value="Big_11"/>
    <property type="match status" value="1"/>
</dbReference>
<evidence type="ECO:0000256" key="7">
    <source>
        <dbReference type="ARBA" id="ARBA00023136"/>
    </source>
</evidence>
<feature type="compositionally biased region" description="Low complexity" evidence="8">
    <location>
        <begin position="49"/>
        <end position="60"/>
    </location>
</feature>
<keyword evidence="4" id="KW-0106">Calcium</keyword>
<dbReference type="GO" id="GO:0005509">
    <property type="term" value="F:calcium ion binding"/>
    <property type="evidence" value="ECO:0007669"/>
    <property type="project" value="InterPro"/>
</dbReference>
<dbReference type="InterPro" id="IPR002035">
    <property type="entry name" value="VWF_A"/>
</dbReference>
<dbReference type="EMBL" id="JRWP01000069">
    <property type="protein sequence ID" value="KGY06816.1"/>
    <property type="molecule type" value="Genomic_DNA"/>
</dbReference>
<dbReference type="SUPFAM" id="SSF49313">
    <property type="entry name" value="Cadherin-like"/>
    <property type="match status" value="1"/>
</dbReference>
<keyword evidence="7" id="KW-0472">Membrane</keyword>
<evidence type="ECO:0000256" key="2">
    <source>
        <dbReference type="ARBA" id="ARBA00022692"/>
    </source>
</evidence>
<dbReference type="InterPro" id="IPR041339">
    <property type="entry name" value="Ig-like_bac"/>
</dbReference>
<dbReference type="CDD" id="cd11304">
    <property type="entry name" value="Cadherin_repeat"/>
    <property type="match status" value="1"/>
</dbReference>
<evidence type="ECO:0000256" key="3">
    <source>
        <dbReference type="ARBA" id="ARBA00022737"/>
    </source>
</evidence>
<evidence type="ECO:0008006" key="13">
    <source>
        <dbReference type="Google" id="ProtNLM"/>
    </source>
</evidence>
<dbReference type="InterPro" id="IPR001343">
    <property type="entry name" value="Hemolysn_Ca-bd"/>
</dbReference>
<evidence type="ECO:0000259" key="10">
    <source>
        <dbReference type="PROSITE" id="PS50268"/>
    </source>
</evidence>
<dbReference type="PRINTS" id="PR00205">
    <property type="entry name" value="CADHERIN"/>
</dbReference>